<accession>F7STY3</accession>
<proteinExistence type="predicted"/>
<dbReference type="eggNOG" id="ENOG5032S9B">
    <property type="taxonomic scope" value="Bacteria"/>
</dbReference>
<dbReference type="PATRIC" id="fig|1003200.3.peg.107"/>
<reference evidence="1 2" key="1">
    <citation type="submission" date="2011-06" db="EMBL/GenBank/DDBJ databases">
        <authorList>
            <person name="Bador J."/>
            <person name="Amoureux L."/>
            <person name="Neuwirth C."/>
        </authorList>
    </citation>
    <scope>NUCLEOTIDE SEQUENCE [LARGE SCALE GENOMIC DNA]</scope>
    <source>
        <strain evidence="1 2">AXX-A</strain>
    </source>
</reference>
<name>F7STY3_9BURK</name>
<protein>
    <recommendedName>
        <fullName evidence="3">Thermostable hemolysin</fullName>
    </recommendedName>
</protein>
<evidence type="ECO:0000313" key="1">
    <source>
        <dbReference type="EMBL" id="EGP48428.1"/>
    </source>
</evidence>
<dbReference type="AlphaFoldDB" id="F7STY3"/>
<dbReference type="Pfam" id="PF12261">
    <property type="entry name" value="T_hemolysin"/>
    <property type="match status" value="1"/>
</dbReference>
<comment type="caution">
    <text evidence="1">The sequence shown here is derived from an EMBL/GenBank/DDBJ whole genome shotgun (WGS) entry which is preliminary data.</text>
</comment>
<gene>
    <name evidence="1" type="ORF">AXXA_00575</name>
</gene>
<evidence type="ECO:0000313" key="2">
    <source>
        <dbReference type="Proteomes" id="UP000004853"/>
    </source>
</evidence>
<dbReference type="EMBL" id="AFRQ01000007">
    <property type="protein sequence ID" value="EGP48428.1"/>
    <property type="molecule type" value="Genomic_DNA"/>
</dbReference>
<sequence length="191" mass="21634">MTRPERPVLRLHPEGDPTRAGVEAYIHERYQRRFGARLKHWMPSLVSLRIGEEILAAAGYRDAREPLFLERYLAAPIEHYLGEHGLPVTRTRIVETGQFAATRPGAGRLLVPLLAQHLHHSGFEWAVGTLTRELHHLFSRMGLAHQPLAIATARGLSAADRKDWGNYYDHDPQVFAGRLDAILAHIPERQP</sequence>
<dbReference type="Proteomes" id="UP000004853">
    <property type="component" value="Unassembled WGS sequence"/>
</dbReference>
<evidence type="ECO:0008006" key="3">
    <source>
        <dbReference type="Google" id="ProtNLM"/>
    </source>
</evidence>
<dbReference type="HOGENOM" id="CLU_092721_3_1_4"/>
<dbReference type="InterPro" id="IPR022050">
    <property type="entry name" value="T_hemolysin"/>
</dbReference>
<organism evidence="1 2">
    <name type="scientific">Achromobacter insuavis AXX-A</name>
    <dbReference type="NCBI Taxonomy" id="1003200"/>
    <lineage>
        <taxon>Bacteria</taxon>
        <taxon>Pseudomonadati</taxon>
        <taxon>Pseudomonadota</taxon>
        <taxon>Betaproteobacteria</taxon>
        <taxon>Burkholderiales</taxon>
        <taxon>Alcaligenaceae</taxon>
        <taxon>Achromobacter</taxon>
    </lineage>
</organism>